<comment type="caution">
    <text evidence="2">The sequence shown here is derived from an EMBL/GenBank/DDBJ whole genome shotgun (WGS) entry which is preliminary data.</text>
</comment>
<dbReference type="Proteomes" id="UP001341245">
    <property type="component" value="Unassembled WGS sequence"/>
</dbReference>
<dbReference type="PANTHER" id="PTHR42047">
    <property type="entry name" value="PROTEIN, PUTATIVE (AFU_ORTHOLOGUE AFUA_6G03560)-RELATED"/>
    <property type="match status" value="1"/>
</dbReference>
<accession>A0ABR0THT2</accession>
<dbReference type="InterPro" id="IPR052820">
    <property type="entry name" value="PhiA_domain"/>
</dbReference>
<dbReference type="PANTHER" id="PTHR42047:SF1">
    <property type="entry name" value="PROTEIN, PUTATIVE (AFU_ORTHOLOGUE AFUA_6G03560)-RELATED"/>
    <property type="match status" value="1"/>
</dbReference>
<protein>
    <submittedName>
        <fullName evidence="2">Uncharacterized protein</fullName>
    </submittedName>
</protein>
<sequence>MKATTIFTTLAAVLPACAVPTARSTGDSFGGIAIHSGSPVHLSSINANGNSFWLNKETSSYCPNTTVTSCPQGKYTSFTGGNNTLSLSVEVPGGQRVYVAADGSLGYTIPHGSVSGSQNVSYTGFALKDSGIHLQYKNADWIAVPIGTAYKVYAAAAENAPKNGTSFAFRVQAGDAAFGAWEYL</sequence>
<gene>
    <name evidence="2" type="ORF">QM012_008848</name>
</gene>
<organism evidence="2 3">
    <name type="scientific">Aureobasidium pullulans</name>
    <name type="common">Black yeast</name>
    <name type="synonym">Pullularia pullulans</name>
    <dbReference type="NCBI Taxonomy" id="5580"/>
    <lineage>
        <taxon>Eukaryota</taxon>
        <taxon>Fungi</taxon>
        <taxon>Dikarya</taxon>
        <taxon>Ascomycota</taxon>
        <taxon>Pezizomycotina</taxon>
        <taxon>Dothideomycetes</taxon>
        <taxon>Dothideomycetidae</taxon>
        <taxon>Dothideales</taxon>
        <taxon>Saccotheciaceae</taxon>
        <taxon>Aureobasidium</taxon>
    </lineage>
</organism>
<keyword evidence="1" id="KW-0732">Signal</keyword>
<name>A0ABR0THT2_AURPU</name>
<feature type="chain" id="PRO_5045600015" evidence="1">
    <location>
        <begin position="19"/>
        <end position="184"/>
    </location>
</feature>
<proteinExistence type="predicted"/>
<evidence type="ECO:0000313" key="2">
    <source>
        <dbReference type="EMBL" id="KAK6003998.1"/>
    </source>
</evidence>
<evidence type="ECO:0000313" key="3">
    <source>
        <dbReference type="Proteomes" id="UP001341245"/>
    </source>
</evidence>
<feature type="signal peptide" evidence="1">
    <location>
        <begin position="1"/>
        <end position="18"/>
    </location>
</feature>
<keyword evidence="3" id="KW-1185">Reference proteome</keyword>
<dbReference type="EMBL" id="JASGXD010000008">
    <property type="protein sequence ID" value="KAK6003998.1"/>
    <property type="molecule type" value="Genomic_DNA"/>
</dbReference>
<reference evidence="2 3" key="1">
    <citation type="submission" date="2023-11" db="EMBL/GenBank/DDBJ databases">
        <title>Draft genome sequence and annotation of the polyextremotolerant black yeast-like fungus Aureobasidium pullulans NRRL 62042.</title>
        <authorList>
            <person name="Dielentheis-Frenken M.R.E."/>
            <person name="Wibberg D."/>
            <person name="Blank L.M."/>
            <person name="Tiso T."/>
        </authorList>
    </citation>
    <scope>NUCLEOTIDE SEQUENCE [LARGE SCALE GENOMIC DNA]</scope>
    <source>
        <strain evidence="2 3">NRRL 62042</strain>
    </source>
</reference>
<evidence type="ECO:0000256" key="1">
    <source>
        <dbReference type="SAM" id="SignalP"/>
    </source>
</evidence>